<keyword evidence="3" id="KW-1185">Reference proteome</keyword>
<reference evidence="2 3" key="1">
    <citation type="submission" date="2020-05" db="EMBL/GenBank/DDBJ databases">
        <title>Genome Sequencing of Type Strains.</title>
        <authorList>
            <person name="Lemaire J.F."/>
            <person name="Inderbitzin P."/>
            <person name="Gregorio O.A."/>
            <person name="Collins S.B."/>
            <person name="Wespe N."/>
            <person name="Knight-Connoni V."/>
        </authorList>
    </citation>
    <scope>NUCLEOTIDE SEQUENCE [LARGE SCALE GENOMIC DNA]</scope>
    <source>
        <strain evidence="2 3">DSM 100049</strain>
    </source>
</reference>
<dbReference type="AlphaFoldDB" id="A0A7Y6B409"/>
<feature type="region of interest" description="Disordered" evidence="1">
    <location>
        <begin position="44"/>
        <end position="103"/>
    </location>
</feature>
<gene>
    <name evidence="2" type="ORF">HP438_08390</name>
</gene>
<comment type="caution">
    <text evidence="2">The sequence shown here is derived from an EMBL/GenBank/DDBJ whole genome shotgun (WGS) entry which is preliminary data.</text>
</comment>
<accession>A0A7Y6B409</accession>
<dbReference type="EMBL" id="JABMCH010000062">
    <property type="protein sequence ID" value="NUU46989.1"/>
    <property type="molecule type" value="Genomic_DNA"/>
</dbReference>
<evidence type="ECO:0008006" key="4">
    <source>
        <dbReference type="Google" id="ProtNLM"/>
    </source>
</evidence>
<evidence type="ECO:0000313" key="3">
    <source>
        <dbReference type="Proteomes" id="UP000536441"/>
    </source>
</evidence>
<evidence type="ECO:0000256" key="1">
    <source>
        <dbReference type="SAM" id="MobiDB-lite"/>
    </source>
</evidence>
<evidence type="ECO:0000313" key="2">
    <source>
        <dbReference type="EMBL" id="NUU46989.1"/>
    </source>
</evidence>
<proteinExistence type="predicted"/>
<feature type="compositionally biased region" description="Basic and acidic residues" evidence="1">
    <location>
        <begin position="61"/>
        <end position="80"/>
    </location>
</feature>
<dbReference type="PROSITE" id="PS51257">
    <property type="entry name" value="PROKAR_LIPOPROTEIN"/>
    <property type="match status" value="1"/>
</dbReference>
<feature type="compositionally biased region" description="Low complexity" evidence="1">
    <location>
        <begin position="81"/>
        <end position="103"/>
    </location>
</feature>
<dbReference type="RefSeq" id="WP_175311605.1">
    <property type="nucleotide sequence ID" value="NZ_CBCRYR010000020.1"/>
</dbReference>
<sequence>MRNLVLKLAVLTLPLTTGGCVKTVASVVKAPFQAAGQVVDWTTTSQDEADRNYGRKMRKKEAREGRERREYEKQCRKHPEQCQGQNPYQGQPQGYDGYRAAND</sequence>
<dbReference type="Proteomes" id="UP000536441">
    <property type="component" value="Unassembled WGS sequence"/>
</dbReference>
<protein>
    <recommendedName>
        <fullName evidence="4">Lipoprotein</fullName>
    </recommendedName>
</protein>
<organism evidence="2 3">
    <name type="scientific">Sphingomonas zeae</name>
    <dbReference type="NCBI Taxonomy" id="1646122"/>
    <lineage>
        <taxon>Bacteria</taxon>
        <taxon>Pseudomonadati</taxon>
        <taxon>Pseudomonadota</taxon>
        <taxon>Alphaproteobacteria</taxon>
        <taxon>Sphingomonadales</taxon>
        <taxon>Sphingomonadaceae</taxon>
        <taxon>Sphingomonas</taxon>
    </lineage>
</organism>
<name>A0A7Y6B409_9SPHN</name>